<dbReference type="Gene3D" id="3.40.50.2300">
    <property type="match status" value="1"/>
</dbReference>
<dbReference type="GO" id="GO:0000160">
    <property type="term" value="P:phosphorelay signal transduction system"/>
    <property type="evidence" value="ECO:0007669"/>
    <property type="project" value="InterPro"/>
</dbReference>
<dbReference type="Proteomes" id="UP000005307">
    <property type="component" value="Chromosome"/>
</dbReference>
<dbReference type="HOGENOM" id="CLU_000445_43_7_5"/>
<dbReference type="RefSeq" id="WP_015499060.1">
    <property type="nucleotide sequence ID" value="NC_020911.1"/>
</dbReference>
<dbReference type="Gene3D" id="3.60.40.10">
    <property type="entry name" value="PPM-type phosphatase domain"/>
    <property type="match status" value="1"/>
</dbReference>
<dbReference type="Pfam" id="PF00072">
    <property type="entry name" value="Response_reg"/>
    <property type="match status" value="1"/>
</dbReference>
<gene>
    <name evidence="4" type="ORF">OAN307_c13320</name>
</gene>
<dbReference type="OrthoDB" id="9811749at2"/>
<feature type="domain" description="Response regulatory" evidence="3">
    <location>
        <begin position="7"/>
        <end position="123"/>
    </location>
</feature>
<dbReference type="KEGG" id="oat:OAN307_c13320"/>
<dbReference type="Pfam" id="PF07228">
    <property type="entry name" value="SpoIIE"/>
    <property type="match status" value="1"/>
</dbReference>
<evidence type="ECO:0000256" key="2">
    <source>
        <dbReference type="PROSITE-ProRule" id="PRU00169"/>
    </source>
</evidence>
<dbReference type="AlphaFoldDB" id="M9RB51"/>
<dbReference type="SUPFAM" id="SSF52172">
    <property type="entry name" value="CheY-like"/>
    <property type="match status" value="1"/>
</dbReference>
<evidence type="ECO:0000259" key="3">
    <source>
        <dbReference type="PROSITE" id="PS50110"/>
    </source>
</evidence>
<sequence length="401" mass="43285">MLTLPLKIIVAEDDELQQFYLCGLINGLGYEAVPAQDGVSALELLTQTDAQIVISDLQMPNLDGIGLTHKIRGLDLEHYIHIIMVTGAEDDDVRTASLLAGVDDFITKGSGPAMLKARIRTATRLINHATELAERTRILEVYNARIQEDLRAAATAQRQLLPDLKKDIMGFRVASAFVPSSIVSGDMFGCFALCDDKLGFYAVDVSGHGVHAALLSVAIGHLVTPAYFITKAFDSSGTPDLAAMVAGLNTRFGASENDDYFTMFCGVVDKISGRLDYCQAGYPSPSYVDQSGTAEAIGDGGFPVGMISGVAYENKVHQFEIGGALIICSDAASEAENPKSEPFGNDRLRNIAETLPQVSVEKFPTNLVCALNVWRDGEPLEDDLTVFALERKNTHDTQNFA</sequence>
<name>M9RB51_9RHOB</name>
<dbReference type="PROSITE" id="PS50110">
    <property type="entry name" value="RESPONSE_REGULATORY"/>
    <property type="match status" value="1"/>
</dbReference>
<accession>M9RB51</accession>
<reference evidence="4 5" key="1">
    <citation type="journal article" date="2013" name="PLoS ONE">
        <title>Poles Apart: Arctic and Antarctic Octadecabacter strains Share High Genome Plasticity and a New Type of Xanthorhodopsin.</title>
        <authorList>
            <person name="Vollmers J."/>
            <person name="Voget S."/>
            <person name="Dietrich S."/>
            <person name="Gollnow K."/>
            <person name="Smits M."/>
            <person name="Meyer K."/>
            <person name="Brinkhoff T."/>
            <person name="Simon M."/>
            <person name="Daniel R."/>
        </authorList>
    </citation>
    <scope>NUCLEOTIDE SEQUENCE [LARGE SCALE GENOMIC DNA]</scope>
    <source>
        <strain evidence="4 5">307</strain>
    </source>
</reference>
<dbReference type="InterPro" id="IPR011006">
    <property type="entry name" value="CheY-like_superfamily"/>
</dbReference>
<dbReference type="eggNOG" id="COG2208">
    <property type="taxonomic scope" value="Bacteria"/>
</dbReference>
<protein>
    <submittedName>
        <fullName evidence="4">Putative response regulator</fullName>
    </submittedName>
</protein>
<evidence type="ECO:0000313" key="5">
    <source>
        <dbReference type="Proteomes" id="UP000005307"/>
    </source>
</evidence>
<evidence type="ECO:0000313" key="4">
    <source>
        <dbReference type="EMBL" id="AGI67020.1"/>
    </source>
</evidence>
<proteinExistence type="predicted"/>
<dbReference type="PANTHER" id="PTHR43156">
    <property type="entry name" value="STAGE II SPORULATION PROTEIN E-RELATED"/>
    <property type="match status" value="1"/>
</dbReference>
<dbReference type="CDD" id="cd17546">
    <property type="entry name" value="REC_hyHK_CKI1_RcsC-like"/>
    <property type="match status" value="1"/>
</dbReference>
<dbReference type="GO" id="GO:0016791">
    <property type="term" value="F:phosphatase activity"/>
    <property type="evidence" value="ECO:0007669"/>
    <property type="project" value="TreeGrafter"/>
</dbReference>
<organism evidence="4 5">
    <name type="scientific">Octadecabacter antarcticus 307</name>
    <dbReference type="NCBI Taxonomy" id="391626"/>
    <lineage>
        <taxon>Bacteria</taxon>
        <taxon>Pseudomonadati</taxon>
        <taxon>Pseudomonadota</taxon>
        <taxon>Alphaproteobacteria</taxon>
        <taxon>Rhodobacterales</taxon>
        <taxon>Roseobacteraceae</taxon>
        <taxon>Octadecabacter</taxon>
    </lineage>
</organism>
<dbReference type="InterPro" id="IPR001789">
    <property type="entry name" value="Sig_transdc_resp-reg_receiver"/>
</dbReference>
<evidence type="ECO:0000256" key="1">
    <source>
        <dbReference type="ARBA" id="ARBA00022801"/>
    </source>
</evidence>
<feature type="modified residue" description="4-aspartylphosphate" evidence="2">
    <location>
        <position position="56"/>
    </location>
</feature>
<keyword evidence="5" id="KW-1185">Reference proteome</keyword>
<dbReference type="STRING" id="391626.OAN307_c13320"/>
<keyword evidence="1" id="KW-0378">Hydrolase</keyword>
<dbReference type="PANTHER" id="PTHR43156:SF2">
    <property type="entry name" value="STAGE II SPORULATION PROTEIN E"/>
    <property type="match status" value="1"/>
</dbReference>
<dbReference type="InterPro" id="IPR052016">
    <property type="entry name" value="Bact_Sigma-Reg"/>
</dbReference>
<dbReference type="InterPro" id="IPR001932">
    <property type="entry name" value="PPM-type_phosphatase-like_dom"/>
</dbReference>
<dbReference type="SMART" id="SM00448">
    <property type="entry name" value="REC"/>
    <property type="match status" value="1"/>
</dbReference>
<dbReference type="InterPro" id="IPR036457">
    <property type="entry name" value="PPM-type-like_dom_sf"/>
</dbReference>
<dbReference type="eggNOG" id="COG3706">
    <property type="taxonomic scope" value="Bacteria"/>
</dbReference>
<dbReference type="SMART" id="SM00331">
    <property type="entry name" value="PP2C_SIG"/>
    <property type="match status" value="1"/>
</dbReference>
<dbReference type="EMBL" id="CP003740">
    <property type="protein sequence ID" value="AGI67020.1"/>
    <property type="molecule type" value="Genomic_DNA"/>
</dbReference>
<keyword evidence="2" id="KW-0597">Phosphoprotein</keyword>